<dbReference type="EMBL" id="CP138894">
    <property type="protein sequence ID" value="WPK23848.1"/>
    <property type="molecule type" value="Genomic_DNA"/>
</dbReference>
<proteinExistence type="inferred from homology"/>
<comment type="function">
    <text evidence="7">Catalyzes the hydrolytic deamination of adenine to hypoxanthine. Plays an important role in the purine salvage pathway and in nitrogen catabolism.</text>
</comment>
<dbReference type="GO" id="GO:0009168">
    <property type="term" value="P:purine ribonucleoside monophosphate biosynthetic process"/>
    <property type="evidence" value="ECO:0007669"/>
    <property type="project" value="InterPro"/>
</dbReference>
<comment type="cofactor">
    <cofactor evidence="7">
        <name>Zn(2+)</name>
        <dbReference type="ChEBI" id="CHEBI:29105"/>
    </cofactor>
    <text evidence="7">Binds 1 zinc ion per subunit.</text>
</comment>
<feature type="binding site" evidence="7">
    <location>
        <position position="299"/>
    </location>
    <ligand>
        <name>Zn(2+)</name>
        <dbReference type="ChEBI" id="CHEBI:29105"/>
        <note>catalytic</note>
    </ligand>
</feature>
<dbReference type="PANTHER" id="PTHR43114:SF6">
    <property type="entry name" value="ADENINE DEAMINASE"/>
    <property type="match status" value="1"/>
</dbReference>
<dbReference type="GO" id="GO:0005829">
    <property type="term" value="C:cytosol"/>
    <property type="evidence" value="ECO:0007669"/>
    <property type="project" value="TreeGrafter"/>
</dbReference>
<feature type="domain" description="Adenosine deaminase" evidence="8">
    <location>
        <begin position="25"/>
        <end position="353"/>
    </location>
</feature>
<comment type="similarity">
    <text evidence="7">Belongs to the metallo-dependent hydrolases superfamily. Adenosine and AMP deaminases family. Adenine deaminase type 2 subfamily.</text>
</comment>
<keyword evidence="3 7" id="KW-0378">Hydrolase</keyword>
<dbReference type="GO" id="GO:0006146">
    <property type="term" value="P:adenine catabolic process"/>
    <property type="evidence" value="ECO:0007669"/>
    <property type="project" value="UniProtKB-UniRule"/>
</dbReference>
<keyword evidence="2 7" id="KW-0479">Metal-binding</keyword>
<dbReference type="PROSITE" id="PS00485">
    <property type="entry name" value="A_DEAMINASE"/>
    <property type="match status" value="1"/>
</dbReference>
<evidence type="ECO:0000256" key="6">
    <source>
        <dbReference type="ARBA" id="ARBA00023242"/>
    </source>
</evidence>
<dbReference type="GO" id="GO:0043103">
    <property type="term" value="P:hypoxanthine salvage"/>
    <property type="evidence" value="ECO:0007669"/>
    <property type="project" value="UniProtKB-UniRule"/>
</dbReference>
<evidence type="ECO:0000256" key="1">
    <source>
        <dbReference type="ARBA" id="ARBA00022490"/>
    </source>
</evidence>
<comment type="subcellular location">
    <subcellularLocation>
        <location evidence="7">Cytoplasm</location>
    </subcellularLocation>
    <subcellularLocation>
        <location evidence="7">Nucleus</location>
    </subcellularLocation>
</comment>
<evidence type="ECO:0000256" key="5">
    <source>
        <dbReference type="ARBA" id="ARBA00023080"/>
    </source>
</evidence>
<evidence type="ECO:0000256" key="7">
    <source>
        <dbReference type="HAMAP-Rule" id="MF_03145"/>
    </source>
</evidence>
<comment type="catalytic activity">
    <reaction evidence="7">
        <text>adenine + H2O + H(+) = hypoxanthine + NH4(+)</text>
        <dbReference type="Rhea" id="RHEA:23688"/>
        <dbReference type="ChEBI" id="CHEBI:15377"/>
        <dbReference type="ChEBI" id="CHEBI:15378"/>
        <dbReference type="ChEBI" id="CHEBI:16708"/>
        <dbReference type="ChEBI" id="CHEBI:17368"/>
        <dbReference type="ChEBI" id="CHEBI:28938"/>
        <dbReference type="EC" id="3.5.4.2"/>
    </reaction>
</comment>
<feature type="binding site" evidence="7">
    <location>
        <position position="218"/>
    </location>
    <ligand>
        <name>Zn(2+)</name>
        <dbReference type="ChEBI" id="CHEBI:29105"/>
        <note>catalytic</note>
    </ligand>
</feature>
<dbReference type="Gene3D" id="3.20.20.140">
    <property type="entry name" value="Metal-dependent hydrolases"/>
    <property type="match status" value="1"/>
</dbReference>
<dbReference type="PANTHER" id="PTHR43114">
    <property type="entry name" value="ADENINE DEAMINASE"/>
    <property type="match status" value="1"/>
</dbReference>
<dbReference type="HAMAP" id="MF_01962">
    <property type="entry name" value="Adenine_deaminase"/>
    <property type="match status" value="1"/>
</dbReference>
<evidence type="ECO:0000256" key="2">
    <source>
        <dbReference type="ARBA" id="ARBA00022723"/>
    </source>
</evidence>
<dbReference type="FunFam" id="3.20.20.140:FF:000039">
    <property type="entry name" value="Adenine deaminase"/>
    <property type="match status" value="1"/>
</dbReference>
<dbReference type="GO" id="GO:0009117">
    <property type="term" value="P:nucleotide metabolic process"/>
    <property type="evidence" value="ECO:0007669"/>
    <property type="project" value="UniProtKB-KW"/>
</dbReference>
<evidence type="ECO:0000313" key="9">
    <source>
        <dbReference type="EMBL" id="WPK23848.1"/>
    </source>
</evidence>
<dbReference type="EC" id="3.5.4.2" evidence="7"/>
<evidence type="ECO:0000256" key="4">
    <source>
        <dbReference type="ARBA" id="ARBA00022833"/>
    </source>
</evidence>
<dbReference type="GO" id="GO:0005634">
    <property type="term" value="C:nucleus"/>
    <property type="evidence" value="ECO:0007669"/>
    <property type="project" value="UniProtKB-SubCell"/>
</dbReference>
<accession>A0AAX4H5U5</accession>
<dbReference type="InterPro" id="IPR001365">
    <property type="entry name" value="A_deaminase_dom"/>
</dbReference>
<evidence type="ECO:0000256" key="3">
    <source>
        <dbReference type="ARBA" id="ARBA00022801"/>
    </source>
</evidence>
<dbReference type="InterPro" id="IPR028892">
    <property type="entry name" value="ADE"/>
</dbReference>
<feature type="binding site" evidence="7">
    <location>
        <position position="300"/>
    </location>
    <ligand>
        <name>substrate</name>
    </ligand>
</feature>
<name>A0AAX4H5U5_9ASCO</name>
<dbReference type="GO" id="GO:0000034">
    <property type="term" value="F:adenine deaminase activity"/>
    <property type="evidence" value="ECO:0007669"/>
    <property type="project" value="UniProtKB-UniRule"/>
</dbReference>
<feature type="binding site" evidence="7">
    <location>
        <position position="32"/>
    </location>
    <ligand>
        <name>Zn(2+)</name>
        <dbReference type="ChEBI" id="CHEBI:29105"/>
        <note>catalytic</note>
    </ligand>
</feature>
<protein>
    <recommendedName>
        <fullName evidence="7">Adenine deaminase</fullName>
        <shortName evidence="7">ADE</shortName>
        <ecNumber evidence="7">3.5.4.2</ecNumber>
    </recommendedName>
    <alternativeName>
        <fullName evidence="7">Adenine aminohydrolase</fullName>
        <shortName evidence="7">AAH</shortName>
    </alternativeName>
</protein>
<reference evidence="9 10" key="1">
    <citation type="submission" date="2023-10" db="EMBL/GenBank/DDBJ databases">
        <title>Draft Genome Sequence of Candida saopaulonensis from a very Premature Infant with Sepsis.</title>
        <authorList>
            <person name="Ning Y."/>
            <person name="Dai R."/>
            <person name="Xiao M."/>
            <person name="Xu Y."/>
            <person name="Yan Q."/>
            <person name="Zhang L."/>
        </authorList>
    </citation>
    <scope>NUCLEOTIDE SEQUENCE [LARGE SCALE GENOMIC DNA]</scope>
    <source>
        <strain evidence="9 10">19XY460</strain>
    </source>
</reference>
<dbReference type="InterPro" id="IPR006650">
    <property type="entry name" value="A/AMP_deam_AS"/>
</dbReference>
<keyword evidence="1 7" id="KW-0963">Cytoplasm</keyword>
<evidence type="ECO:0000259" key="8">
    <source>
        <dbReference type="Pfam" id="PF00962"/>
    </source>
</evidence>
<dbReference type="CDD" id="cd01320">
    <property type="entry name" value="ADA"/>
    <property type="match status" value="1"/>
</dbReference>
<dbReference type="NCBIfam" id="TIGR01430">
    <property type="entry name" value="aden_deam"/>
    <property type="match status" value="1"/>
</dbReference>
<dbReference type="Pfam" id="PF00962">
    <property type="entry name" value="A_deaminase"/>
    <property type="match status" value="1"/>
</dbReference>
<dbReference type="AlphaFoldDB" id="A0AAX4H5U5"/>
<organism evidence="9 10">
    <name type="scientific">Australozyma saopauloensis</name>
    <dbReference type="NCBI Taxonomy" id="291208"/>
    <lineage>
        <taxon>Eukaryota</taxon>
        <taxon>Fungi</taxon>
        <taxon>Dikarya</taxon>
        <taxon>Ascomycota</taxon>
        <taxon>Saccharomycotina</taxon>
        <taxon>Pichiomycetes</taxon>
        <taxon>Metschnikowiaceae</taxon>
        <taxon>Australozyma</taxon>
    </lineage>
</organism>
<gene>
    <name evidence="7" type="primary">AAH1</name>
    <name evidence="9" type="ORF">PUMCH_001098</name>
</gene>
<keyword evidence="6 7" id="KW-0539">Nucleus</keyword>
<dbReference type="InterPro" id="IPR032466">
    <property type="entry name" value="Metal_Hydrolase"/>
</dbReference>
<sequence length="369" mass="41189">MIIASPTTMSYVCCDKFTEFLKELPKCEHHLHLEGTLEPSLLFSLAKRNNITLPSHFPPSVEACNERYSNFADLQDFLDHYYIGMSVLITEEDFYELAMEYFAKAAKDGCLHSEVFFDPQGHVERGIHVDTVVNGFNRACKDANEKFGTTNKLIMCLLRHLPSAAGLETILSVSHHFENGTIHGLGLDSSEKPFPPELFVECYAAVKSRHPEVGLTAHAGEEGDHTFVTNSLDLLKVTRIDHGVNSIQSEDLMARLAENRTMLSMCPLSNVKLQVVSDVAELPIRSFFEKDVPFSINSDDPAYFGGYILDNYLAVHTRFGFTVADWKKIAINGINGSWCSESRKSQLLAKVDEVCDKYSSLSVIPAVPI</sequence>
<evidence type="ECO:0000313" key="10">
    <source>
        <dbReference type="Proteomes" id="UP001338582"/>
    </source>
</evidence>
<feature type="site" description="Important for catalytic activity" evidence="7">
    <location>
        <position position="242"/>
    </location>
</feature>
<feature type="active site" description="Proton donor" evidence="7">
    <location>
        <position position="221"/>
    </location>
</feature>
<keyword evidence="4 7" id="KW-0862">Zinc</keyword>
<dbReference type="InterPro" id="IPR006330">
    <property type="entry name" value="Ado/ade_deaminase"/>
</dbReference>
<dbReference type="Proteomes" id="UP001338582">
    <property type="component" value="Chromosome 1"/>
</dbReference>
<feature type="binding site" evidence="7">
    <location>
        <position position="30"/>
    </location>
    <ligand>
        <name>Zn(2+)</name>
        <dbReference type="ChEBI" id="CHEBI:29105"/>
        <note>catalytic</note>
    </ligand>
</feature>
<dbReference type="GO" id="GO:0008270">
    <property type="term" value="F:zinc ion binding"/>
    <property type="evidence" value="ECO:0007669"/>
    <property type="project" value="UniProtKB-UniRule"/>
</dbReference>
<keyword evidence="5 7" id="KW-0546">Nucleotide metabolism</keyword>
<dbReference type="SUPFAM" id="SSF51556">
    <property type="entry name" value="Metallo-dependent hydrolases"/>
    <property type="match status" value="1"/>
</dbReference>
<keyword evidence="10" id="KW-1185">Reference proteome</keyword>